<sequence length="74" mass="8600">ILSSFSMTRRSSTSDLSTVKDVYRRRNAAKMKRKYNDLDAYQKQLYCVKKNKHRKGQNMGVACLHTDEVSSEPK</sequence>
<name>A0A9N7R9K9_STRHE</name>
<dbReference type="Proteomes" id="UP001153555">
    <property type="component" value="Unassembled WGS sequence"/>
</dbReference>
<evidence type="ECO:0000313" key="1">
    <source>
        <dbReference type="EMBL" id="CAA0821450.1"/>
    </source>
</evidence>
<feature type="non-terminal residue" evidence="1">
    <location>
        <position position="1"/>
    </location>
</feature>
<reference evidence="1" key="1">
    <citation type="submission" date="2019-12" db="EMBL/GenBank/DDBJ databases">
        <authorList>
            <person name="Scholes J."/>
        </authorList>
    </citation>
    <scope>NUCLEOTIDE SEQUENCE</scope>
</reference>
<dbReference type="AlphaFoldDB" id="A0A9N7R9K9"/>
<organism evidence="1 2">
    <name type="scientific">Striga hermonthica</name>
    <name type="common">Purple witchweed</name>
    <name type="synonym">Buchnera hermonthica</name>
    <dbReference type="NCBI Taxonomy" id="68872"/>
    <lineage>
        <taxon>Eukaryota</taxon>
        <taxon>Viridiplantae</taxon>
        <taxon>Streptophyta</taxon>
        <taxon>Embryophyta</taxon>
        <taxon>Tracheophyta</taxon>
        <taxon>Spermatophyta</taxon>
        <taxon>Magnoliopsida</taxon>
        <taxon>eudicotyledons</taxon>
        <taxon>Gunneridae</taxon>
        <taxon>Pentapetalae</taxon>
        <taxon>asterids</taxon>
        <taxon>lamiids</taxon>
        <taxon>Lamiales</taxon>
        <taxon>Orobanchaceae</taxon>
        <taxon>Buchnereae</taxon>
        <taxon>Striga</taxon>
    </lineage>
</organism>
<gene>
    <name evidence="1" type="ORF">SHERM_19452</name>
</gene>
<comment type="caution">
    <text evidence="1">The sequence shown here is derived from an EMBL/GenBank/DDBJ whole genome shotgun (WGS) entry which is preliminary data.</text>
</comment>
<keyword evidence="2" id="KW-1185">Reference proteome</keyword>
<dbReference type="OrthoDB" id="10455861at2759"/>
<accession>A0A9N7R9K9</accession>
<feature type="non-terminal residue" evidence="1">
    <location>
        <position position="74"/>
    </location>
</feature>
<proteinExistence type="predicted"/>
<protein>
    <submittedName>
        <fullName evidence="1">Uncharacterized protein</fullName>
    </submittedName>
</protein>
<evidence type="ECO:0000313" key="2">
    <source>
        <dbReference type="Proteomes" id="UP001153555"/>
    </source>
</evidence>
<dbReference type="EMBL" id="CACSLK010020742">
    <property type="protein sequence ID" value="CAA0821450.1"/>
    <property type="molecule type" value="Genomic_DNA"/>
</dbReference>